<dbReference type="GO" id="GO:0009002">
    <property type="term" value="F:serine-type D-Ala-D-Ala carboxypeptidase activity"/>
    <property type="evidence" value="ECO:0007669"/>
    <property type="project" value="UniProtKB-EC"/>
</dbReference>
<evidence type="ECO:0000313" key="31">
    <source>
        <dbReference type="Proteomes" id="UP000019109"/>
    </source>
</evidence>
<dbReference type="GO" id="GO:0008360">
    <property type="term" value="P:regulation of cell shape"/>
    <property type="evidence" value="ECO:0007669"/>
    <property type="project" value="UniProtKB-KW"/>
</dbReference>
<evidence type="ECO:0000256" key="2">
    <source>
        <dbReference type="ARBA" id="ARBA00004401"/>
    </source>
</evidence>
<comment type="catalytic activity">
    <reaction evidence="25">
        <text>[GlcNAc-(1-&gt;4)-Mur2Ac(oyl-L-Ala-gamma-D-Glu-L-Lys-D-Ala-D-Ala)](n)-di-trans,octa-cis-undecaprenyl diphosphate + beta-D-GlcNAc-(1-&gt;4)-Mur2Ac(oyl-L-Ala-gamma-D-Glu-L-Lys-D-Ala-D-Ala)-di-trans,octa-cis-undecaprenyl diphosphate = [GlcNAc-(1-&gt;4)-Mur2Ac(oyl-L-Ala-gamma-D-Glu-L-Lys-D-Ala-D-Ala)](n+1)-di-trans,octa-cis-undecaprenyl diphosphate + di-trans,octa-cis-undecaprenyl diphosphate + H(+)</text>
        <dbReference type="Rhea" id="RHEA:23708"/>
        <dbReference type="Rhea" id="RHEA-COMP:9602"/>
        <dbReference type="Rhea" id="RHEA-COMP:9603"/>
        <dbReference type="ChEBI" id="CHEBI:15378"/>
        <dbReference type="ChEBI" id="CHEBI:58405"/>
        <dbReference type="ChEBI" id="CHEBI:60033"/>
        <dbReference type="ChEBI" id="CHEBI:78435"/>
        <dbReference type="EC" id="2.4.99.28"/>
    </reaction>
</comment>
<dbReference type="EC" id="2.4.99.28" evidence="24"/>
<evidence type="ECO:0000256" key="5">
    <source>
        <dbReference type="ARBA" id="ARBA00007739"/>
    </source>
</evidence>
<organism evidence="30 31">
    <name type="scientific">Acetivibrio straminisolvens JCM 21531</name>
    <dbReference type="NCBI Taxonomy" id="1294263"/>
    <lineage>
        <taxon>Bacteria</taxon>
        <taxon>Bacillati</taxon>
        <taxon>Bacillota</taxon>
        <taxon>Clostridia</taxon>
        <taxon>Eubacteriales</taxon>
        <taxon>Oscillospiraceae</taxon>
        <taxon>Acetivibrio</taxon>
    </lineage>
</organism>
<dbReference type="GO" id="GO:0008955">
    <property type="term" value="F:peptidoglycan glycosyltransferase activity"/>
    <property type="evidence" value="ECO:0007669"/>
    <property type="project" value="UniProtKB-EC"/>
</dbReference>
<evidence type="ECO:0000256" key="19">
    <source>
        <dbReference type="ARBA" id="ARBA00023136"/>
    </source>
</evidence>
<evidence type="ECO:0000256" key="9">
    <source>
        <dbReference type="ARBA" id="ARBA00022645"/>
    </source>
</evidence>
<keyword evidence="17" id="KW-0573">Peptidoglycan synthesis</keyword>
<keyword evidence="11" id="KW-0328">Glycosyltransferase</keyword>
<feature type="region of interest" description="Disordered" evidence="27">
    <location>
        <begin position="1"/>
        <end position="20"/>
    </location>
</feature>
<evidence type="ECO:0000256" key="8">
    <source>
        <dbReference type="ARBA" id="ARBA00022475"/>
    </source>
</evidence>
<evidence type="ECO:0000256" key="20">
    <source>
        <dbReference type="ARBA" id="ARBA00023251"/>
    </source>
</evidence>
<dbReference type="GO" id="GO:0009252">
    <property type="term" value="P:peptidoglycan biosynthetic process"/>
    <property type="evidence" value="ECO:0007669"/>
    <property type="project" value="UniProtKB-UniPathway"/>
</dbReference>
<evidence type="ECO:0000256" key="23">
    <source>
        <dbReference type="ARBA" id="ARBA00034000"/>
    </source>
</evidence>
<dbReference type="GO" id="GO:0006508">
    <property type="term" value="P:proteolysis"/>
    <property type="evidence" value="ECO:0007669"/>
    <property type="project" value="UniProtKB-KW"/>
</dbReference>
<evidence type="ECO:0000313" key="30">
    <source>
        <dbReference type="EMBL" id="GAE89841.1"/>
    </source>
</evidence>
<keyword evidence="19 28" id="KW-0472">Membrane</keyword>
<dbReference type="EC" id="3.4.16.4" evidence="6"/>
<evidence type="ECO:0000256" key="11">
    <source>
        <dbReference type="ARBA" id="ARBA00022676"/>
    </source>
</evidence>
<dbReference type="Pfam" id="PF00912">
    <property type="entry name" value="Transgly"/>
    <property type="match status" value="1"/>
</dbReference>
<evidence type="ECO:0000256" key="25">
    <source>
        <dbReference type="ARBA" id="ARBA00049902"/>
    </source>
</evidence>
<evidence type="ECO:0000256" key="10">
    <source>
        <dbReference type="ARBA" id="ARBA00022670"/>
    </source>
</evidence>
<dbReference type="STRING" id="1294263.JCM21531_3406"/>
<sequence>MNSKTGTASKRTQKSSNKKRTNKPFRVILSSFRVFIFFAVMLTVITGGILSGMTLAYVKTTEDLTAEHLMLKGFTTRVYDCNGNEIMALQGDKNREMVDFKDIPQDLKDAFVAIEDKRFYNHPGIDFKRITGAVINFFKPGASSYGGSTITQQVIKNLTGNEERSVKRKVQEWRLALNLERNLSKDQILELYMNLIYMGQNCYGVQAAAQTYFNKDVSELSLAECASLAGITNWPGRYDPFTEKGKENNIKRQRVILKEMLDQGI</sequence>
<keyword evidence="22" id="KW-0961">Cell wall biogenesis/degradation</keyword>
<keyword evidence="31" id="KW-1185">Reference proteome</keyword>
<comment type="similarity">
    <text evidence="4">In the C-terminal section; belongs to the transpeptidase family.</text>
</comment>
<dbReference type="InterPro" id="IPR023346">
    <property type="entry name" value="Lysozyme-like_dom_sf"/>
</dbReference>
<evidence type="ECO:0000256" key="16">
    <source>
        <dbReference type="ARBA" id="ARBA00022968"/>
    </source>
</evidence>
<evidence type="ECO:0000256" key="15">
    <source>
        <dbReference type="ARBA" id="ARBA00022960"/>
    </source>
</evidence>
<comment type="catalytic activity">
    <reaction evidence="23">
        <text>Preferential cleavage: (Ac)2-L-Lys-D-Ala-|-D-Ala. Also transpeptidation of peptidyl-alanyl moieties that are N-acyl substituents of D-alanine.</text>
        <dbReference type="EC" id="3.4.16.4"/>
    </reaction>
</comment>
<dbReference type="FunFam" id="1.10.3810.10:FF:000001">
    <property type="entry name" value="Penicillin-binding protein 1A"/>
    <property type="match status" value="1"/>
</dbReference>
<evidence type="ECO:0000256" key="17">
    <source>
        <dbReference type="ARBA" id="ARBA00022984"/>
    </source>
</evidence>
<keyword evidence="10" id="KW-0645">Protease</keyword>
<evidence type="ECO:0000256" key="7">
    <source>
        <dbReference type="ARBA" id="ARBA00018638"/>
    </source>
</evidence>
<evidence type="ECO:0000256" key="28">
    <source>
        <dbReference type="SAM" id="Phobius"/>
    </source>
</evidence>
<evidence type="ECO:0000256" key="18">
    <source>
        <dbReference type="ARBA" id="ARBA00022989"/>
    </source>
</evidence>
<keyword evidence="20" id="KW-0046">Antibiotic resistance</keyword>
<feature type="compositionally biased region" description="Basic residues" evidence="27">
    <location>
        <begin position="11"/>
        <end position="20"/>
    </location>
</feature>
<evidence type="ECO:0000256" key="24">
    <source>
        <dbReference type="ARBA" id="ARBA00044770"/>
    </source>
</evidence>
<evidence type="ECO:0000259" key="29">
    <source>
        <dbReference type="Pfam" id="PF00912"/>
    </source>
</evidence>
<protein>
    <recommendedName>
        <fullName evidence="7">Penicillin-binding protein 1A</fullName>
        <ecNumber evidence="24">2.4.99.28</ecNumber>
        <ecNumber evidence="6">3.4.16.4</ecNumber>
    </recommendedName>
</protein>
<keyword evidence="15" id="KW-0133">Cell shape</keyword>
<dbReference type="RefSeq" id="WP_243467625.1">
    <property type="nucleotide sequence ID" value="NZ_BAVR01000047.1"/>
</dbReference>
<dbReference type="GO" id="GO:0071555">
    <property type="term" value="P:cell wall organization"/>
    <property type="evidence" value="ECO:0007669"/>
    <property type="project" value="UniProtKB-KW"/>
</dbReference>
<evidence type="ECO:0000256" key="6">
    <source>
        <dbReference type="ARBA" id="ARBA00012448"/>
    </source>
</evidence>
<evidence type="ECO:0000256" key="21">
    <source>
        <dbReference type="ARBA" id="ARBA00023268"/>
    </source>
</evidence>
<dbReference type="InterPro" id="IPR036950">
    <property type="entry name" value="PBP_transglycosylase"/>
</dbReference>
<evidence type="ECO:0000256" key="27">
    <source>
        <dbReference type="SAM" id="MobiDB-lite"/>
    </source>
</evidence>
<keyword evidence="16" id="KW-0735">Signal-anchor</keyword>
<dbReference type="PANTHER" id="PTHR32282">
    <property type="entry name" value="BINDING PROTEIN TRANSPEPTIDASE, PUTATIVE-RELATED"/>
    <property type="match status" value="1"/>
</dbReference>
<feature type="transmembrane region" description="Helical" evidence="28">
    <location>
        <begin position="27"/>
        <end position="50"/>
    </location>
</feature>
<reference evidence="30" key="1">
    <citation type="journal article" date="2014" name="Genome Announc.">
        <title>Draft Genome Sequence of Clostridium straminisolvens Strain JCM 21531T, Isolated from a Cellulose-Degrading Bacterial Community.</title>
        <authorList>
            <person name="Yuki M."/>
            <person name="Oshima K."/>
            <person name="Suda W."/>
            <person name="Sakamoto M."/>
            <person name="Kitamura K."/>
            <person name="Iida T."/>
            <person name="Hattori M."/>
            <person name="Ohkuma M."/>
        </authorList>
    </citation>
    <scope>NUCLEOTIDE SEQUENCE [LARGE SCALE GENOMIC DNA]</scope>
    <source>
        <strain evidence="30">JCM 21531</strain>
    </source>
</reference>
<dbReference type="Gene3D" id="1.10.3810.10">
    <property type="entry name" value="Biosynthetic peptidoglycan transglycosylase-like"/>
    <property type="match status" value="1"/>
</dbReference>
<dbReference type="AlphaFoldDB" id="W4V9H8"/>
<comment type="subcellular location">
    <subcellularLocation>
        <location evidence="2">Cell membrane</location>
        <topology evidence="2">Single-pass type II membrane protein</topology>
    </subcellularLocation>
</comment>
<evidence type="ECO:0000256" key="26">
    <source>
        <dbReference type="ARBA" id="ARBA00060592"/>
    </source>
</evidence>
<evidence type="ECO:0000256" key="22">
    <source>
        <dbReference type="ARBA" id="ARBA00023316"/>
    </source>
</evidence>
<evidence type="ECO:0000256" key="3">
    <source>
        <dbReference type="ARBA" id="ARBA00004752"/>
    </source>
</evidence>
<feature type="compositionally biased region" description="Polar residues" evidence="27">
    <location>
        <begin position="1"/>
        <end position="10"/>
    </location>
</feature>
<evidence type="ECO:0000256" key="1">
    <source>
        <dbReference type="ARBA" id="ARBA00002624"/>
    </source>
</evidence>
<dbReference type="UniPathway" id="UPA00219"/>
<feature type="domain" description="Glycosyl transferase family 51" evidence="29">
    <location>
        <begin position="83"/>
        <end position="260"/>
    </location>
</feature>
<dbReference type="SUPFAM" id="SSF53955">
    <property type="entry name" value="Lysozyme-like"/>
    <property type="match status" value="1"/>
</dbReference>
<evidence type="ECO:0000256" key="4">
    <source>
        <dbReference type="ARBA" id="ARBA00007090"/>
    </source>
</evidence>
<dbReference type="InterPro" id="IPR001264">
    <property type="entry name" value="Glyco_trans_51"/>
</dbReference>
<dbReference type="EMBL" id="BAVR01000047">
    <property type="protein sequence ID" value="GAE89841.1"/>
    <property type="molecule type" value="Genomic_DNA"/>
</dbReference>
<name>W4V9H8_9FIRM</name>
<comment type="pathway">
    <text evidence="3">Cell wall biogenesis; peptidoglycan biosynthesis.</text>
</comment>
<proteinExistence type="inferred from homology"/>
<comment type="similarity">
    <text evidence="5">In the N-terminal section; belongs to the glycosyltransferase 51 family.</text>
</comment>
<dbReference type="PANTHER" id="PTHR32282:SF33">
    <property type="entry name" value="PEPTIDOGLYCAN GLYCOSYLTRANSFERASE"/>
    <property type="match status" value="1"/>
</dbReference>
<comment type="pathway">
    <text evidence="26">Glycan biosynthesis.</text>
</comment>
<keyword evidence="21" id="KW-0511">Multifunctional enzyme</keyword>
<accession>W4V9H8</accession>
<gene>
    <name evidence="30" type="ORF">JCM21531_3406</name>
</gene>
<dbReference type="GO" id="GO:0046677">
    <property type="term" value="P:response to antibiotic"/>
    <property type="evidence" value="ECO:0007669"/>
    <property type="project" value="UniProtKB-KW"/>
</dbReference>
<keyword evidence="13 28" id="KW-0812">Transmembrane</keyword>
<evidence type="ECO:0000256" key="14">
    <source>
        <dbReference type="ARBA" id="ARBA00022801"/>
    </source>
</evidence>
<dbReference type="Proteomes" id="UP000019109">
    <property type="component" value="Unassembled WGS sequence"/>
</dbReference>
<comment type="caution">
    <text evidence="30">The sequence shown here is derived from an EMBL/GenBank/DDBJ whole genome shotgun (WGS) entry which is preliminary data.</text>
</comment>
<dbReference type="GO" id="GO:0005886">
    <property type="term" value="C:plasma membrane"/>
    <property type="evidence" value="ECO:0007669"/>
    <property type="project" value="UniProtKB-SubCell"/>
</dbReference>
<keyword evidence="14" id="KW-0378">Hydrolase</keyword>
<comment type="function">
    <text evidence="1">Cell wall formation. Synthesis of cross-linked peptidoglycan from the lipid intermediates. The enzyme has a penicillin-insensitive transglycosylase N-terminal domain (formation of linear glycan strands) and a penicillin-sensitive transpeptidase C-terminal domain (cross-linking of the peptide subunits).</text>
</comment>
<evidence type="ECO:0000256" key="13">
    <source>
        <dbReference type="ARBA" id="ARBA00022692"/>
    </source>
</evidence>
<evidence type="ECO:0000256" key="12">
    <source>
        <dbReference type="ARBA" id="ARBA00022679"/>
    </source>
</evidence>
<keyword evidence="12" id="KW-0808">Transferase</keyword>
<keyword evidence="18 28" id="KW-1133">Transmembrane helix</keyword>
<keyword evidence="9" id="KW-0121">Carboxypeptidase</keyword>
<keyword evidence="8" id="KW-1003">Cell membrane</keyword>
<dbReference type="InterPro" id="IPR050396">
    <property type="entry name" value="Glycosyltr_51/Transpeptidase"/>
</dbReference>